<keyword evidence="10" id="KW-0503">Monooxygenase</keyword>
<keyword evidence="7" id="KW-0520">NAD</keyword>
<reference evidence="12" key="6">
    <citation type="submission" date="2023-06" db="EMBL/GenBank/DDBJ databases">
        <authorList>
            <consortium name="Clinical and Environmental Microbiology Branch: Whole genome sequencing antimicrobial resistance pathogens in the healthcare setting"/>
        </authorList>
    </citation>
    <scope>NUCLEOTIDE SEQUENCE</scope>
    <source>
        <strain evidence="12">2021CK-01020</strain>
    </source>
</reference>
<name>A0A069Q3K4_PSEAI</name>
<protein>
    <recommendedName>
        <fullName evidence="3">4-hydroxyphenylacetate 3-monooxygenase reductase component</fullName>
    </recommendedName>
</protein>
<evidence type="ECO:0000313" key="12">
    <source>
        <dbReference type="EMBL" id="WOS79047.1"/>
    </source>
</evidence>
<reference evidence="9" key="2">
    <citation type="submission" date="2015-06" db="EMBL/GenBank/DDBJ databases">
        <authorList>
            <person name="Radhakrishnan R."/>
            <person name="Underwood A."/>
            <person name="Al-Shahib A."/>
        </authorList>
    </citation>
    <scope>NUCLEOTIDE SEQUENCE</scope>
    <source>
        <strain evidence="9">P19_London_7_VIM_2_05_10</strain>
    </source>
</reference>
<evidence type="ECO:0000256" key="1">
    <source>
        <dbReference type="ARBA" id="ARBA00005112"/>
    </source>
</evidence>
<dbReference type="SUPFAM" id="SSF50475">
    <property type="entry name" value="FMN-binding split barrel"/>
    <property type="match status" value="1"/>
</dbReference>
<dbReference type="GO" id="GO:0051287">
    <property type="term" value="F:NAD binding"/>
    <property type="evidence" value="ECO:0007669"/>
    <property type="project" value="InterPro"/>
</dbReference>
<dbReference type="Gene3D" id="2.30.110.10">
    <property type="entry name" value="Electron Transport, Fmn-binding Protein, Chain A"/>
    <property type="match status" value="1"/>
</dbReference>
<dbReference type="GO" id="GO:0006208">
    <property type="term" value="P:pyrimidine nucleobase catabolic process"/>
    <property type="evidence" value="ECO:0007669"/>
    <property type="project" value="TreeGrafter"/>
</dbReference>
<reference evidence="12" key="7">
    <citation type="submission" date="2023-10" db="EMBL/GenBank/DDBJ databases">
        <title>Pathogen: clinical or host-associated sample.</title>
        <authorList>
            <person name="Hergert J."/>
            <person name="Casey R."/>
            <person name="Wagner J."/>
            <person name="Young E.L."/>
            <person name="Oakeson K.F."/>
        </authorList>
    </citation>
    <scope>NUCLEOTIDE SEQUENCE</scope>
    <source>
        <strain evidence="12">2021CK-01020</strain>
    </source>
</reference>
<evidence type="ECO:0000313" key="14">
    <source>
        <dbReference type="Proteomes" id="UP000253594"/>
    </source>
</evidence>
<evidence type="ECO:0000313" key="9">
    <source>
        <dbReference type="EMBL" id="CRO43139.1"/>
    </source>
</evidence>
<gene>
    <name evidence="10" type="primary">hpaC</name>
    <name evidence="10" type="ORF">DT376_04935</name>
    <name evidence="11" type="ORF">IPC1295_24580</name>
    <name evidence="12" type="ORF">L4V69_07860</name>
    <name evidence="9" type="ORF">PAERUG_P19_London_7_VIM_2_05_10_01610</name>
</gene>
<evidence type="ECO:0000313" key="13">
    <source>
        <dbReference type="Proteomes" id="UP000045039"/>
    </source>
</evidence>
<keyword evidence="5" id="KW-0058">Aromatic hydrocarbons catabolism</keyword>
<dbReference type="NCBIfam" id="TIGR02296">
    <property type="entry name" value="HpaC"/>
    <property type="match status" value="1"/>
</dbReference>
<dbReference type="KEGG" id="paeb:NCGM1900_0868"/>
<evidence type="ECO:0000313" key="10">
    <source>
        <dbReference type="EMBL" id="RCI75955.1"/>
    </source>
</evidence>
<dbReference type="GO" id="GO:0004497">
    <property type="term" value="F:monooxygenase activity"/>
    <property type="evidence" value="ECO:0007669"/>
    <property type="project" value="UniProtKB-KW"/>
</dbReference>
<dbReference type="InterPro" id="IPR012349">
    <property type="entry name" value="Split_barrel_FMN-bd"/>
</dbReference>
<dbReference type="Proteomes" id="UP000284767">
    <property type="component" value="Unassembled WGS sequence"/>
</dbReference>
<dbReference type="FunFam" id="2.30.110.10:FF:000002">
    <property type="entry name" value="FMN reductase (NADH) RutF"/>
    <property type="match status" value="1"/>
</dbReference>
<evidence type="ECO:0000256" key="2">
    <source>
        <dbReference type="ARBA" id="ARBA00006032"/>
    </source>
</evidence>
<dbReference type="UniPathway" id="UPA00208">
    <property type="reaction ID" value="UER00416"/>
</dbReference>
<evidence type="ECO:0000256" key="6">
    <source>
        <dbReference type="ARBA" id="ARBA00023002"/>
    </source>
</evidence>
<dbReference type="InterPro" id="IPR011982">
    <property type="entry name" value="HPA_mOase_red"/>
</dbReference>
<comment type="similarity">
    <text evidence="2">Belongs to the non-flavoprotein flavin reductase family. HpaC subfamily.</text>
</comment>
<organism evidence="10 14">
    <name type="scientific">Pseudomonas aeruginosa</name>
    <dbReference type="NCBI Taxonomy" id="287"/>
    <lineage>
        <taxon>Bacteria</taxon>
        <taxon>Pseudomonadati</taxon>
        <taxon>Pseudomonadota</taxon>
        <taxon>Gammaproteobacteria</taxon>
        <taxon>Pseudomonadales</taxon>
        <taxon>Pseudomonadaceae</taxon>
        <taxon>Pseudomonas</taxon>
    </lineage>
</organism>
<dbReference type="InterPro" id="IPR050268">
    <property type="entry name" value="NADH-dep_flavin_reductase"/>
</dbReference>
<evidence type="ECO:0000313" key="11">
    <source>
        <dbReference type="EMBL" id="RPM09092.1"/>
    </source>
</evidence>
<reference evidence="11 15" key="3">
    <citation type="submission" date="2017-08" db="EMBL/GenBank/DDBJ databases">
        <authorList>
            <person name="Feschi L."/>
            <person name="Jeukens J."/>
            <person name="Emond-Rheault J.-G."/>
            <person name="Kukavica-Ibrulj I."/>
            <person name="Boyle B."/>
            <person name="Levesque R.C."/>
        </authorList>
    </citation>
    <scope>NUCLEOTIDE SEQUENCE [LARGE SCALE GENOMIC DNA]</scope>
    <source>
        <strain evidence="11 15">PA-W36</strain>
    </source>
</reference>
<reference evidence="13" key="1">
    <citation type="submission" date="2015-06" db="EMBL/GenBank/DDBJ databases">
        <authorList>
            <person name="Radhakrishnan Rajesh"/>
            <person name="Underwood Anthony"/>
            <person name="Al-Shahib Ali"/>
        </authorList>
    </citation>
    <scope>NUCLEOTIDE SEQUENCE [LARGE SCALE GENOMIC DNA]</scope>
    <source>
        <strain evidence="13">P19_London_7_VIM_2_05_10</strain>
    </source>
</reference>
<sequence length="170" mass="18590">MSQLEPRQQAFRNAMAHLSAAVNVITSNGPAGRCGITATAVCSVTDSPPTLMLCINRNSEMNTVFKANGRLCVNVLSGEHEEVARHFAGMTEVPMERRFALHDWREGLAGLPVLHGALANLQGRIAEVQEIGTHSVLLLELEDIQVLEQGDGLVYFSRSFHRLQRACRAA</sequence>
<dbReference type="GO" id="GO:0042602">
    <property type="term" value="F:riboflavin reductase (NADPH) activity"/>
    <property type="evidence" value="ECO:0007669"/>
    <property type="project" value="TreeGrafter"/>
</dbReference>
<dbReference type="InterPro" id="IPR002563">
    <property type="entry name" value="Flavin_Rdtase-like_dom"/>
</dbReference>
<dbReference type="GO" id="GO:0016651">
    <property type="term" value="F:oxidoreductase activity, acting on NAD(P)H"/>
    <property type="evidence" value="ECO:0007669"/>
    <property type="project" value="InterPro"/>
</dbReference>
<dbReference type="Proteomes" id="UP000045039">
    <property type="component" value="Unassembled WGS sequence"/>
</dbReference>
<dbReference type="GO" id="GO:0042537">
    <property type="term" value="P:benzene-containing compound metabolic process"/>
    <property type="evidence" value="ECO:0007669"/>
    <property type="project" value="InterPro"/>
</dbReference>
<dbReference type="OMA" id="VCINRNS"/>
<dbReference type="AlphaFoldDB" id="A0A069Q3K4"/>
<evidence type="ECO:0000256" key="4">
    <source>
        <dbReference type="ARBA" id="ARBA00022630"/>
    </source>
</evidence>
<dbReference type="EMBL" id="CVVU01000088">
    <property type="protein sequence ID" value="CRO43139.1"/>
    <property type="molecule type" value="Genomic_DNA"/>
</dbReference>
<accession>A0A069Q3K4</accession>
<evidence type="ECO:0000259" key="8">
    <source>
        <dbReference type="SMART" id="SM00903"/>
    </source>
</evidence>
<comment type="pathway">
    <text evidence="1">Aromatic compound metabolism; 4-hydroxyphenylacetate degradation; pyruvate and succinate semialdehyde from 4-hydroxyphenylacetate: step 1/7.</text>
</comment>
<dbReference type="Proteomes" id="UP001297540">
    <property type="component" value="Chromosome"/>
</dbReference>
<keyword evidence="6 10" id="KW-0560">Oxidoreductase</keyword>
<dbReference type="GO" id="GO:0010181">
    <property type="term" value="F:FMN binding"/>
    <property type="evidence" value="ECO:0007669"/>
    <property type="project" value="InterPro"/>
</dbReference>
<dbReference type="SMART" id="SM00903">
    <property type="entry name" value="Flavin_Reduct"/>
    <property type="match status" value="1"/>
</dbReference>
<keyword evidence="4" id="KW-0285">Flavoprotein</keyword>
<dbReference type="Pfam" id="PF01613">
    <property type="entry name" value="Flavin_Reduct"/>
    <property type="match status" value="1"/>
</dbReference>
<dbReference type="Proteomes" id="UP000253594">
    <property type="component" value="Unassembled WGS sequence"/>
</dbReference>
<dbReference type="PANTHER" id="PTHR30466:SF1">
    <property type="entry name" value="FMN REDUCTASE (NADH) RUTF"/>
    <property type="match status" value="1"/>
</dbReference>
<dbReference type="EMBL" id="CP136986">
    <property type="protein sequence ID" value="WOS79047.1"/>
    <property type="molecule type" value="Genomic_DNA"/>
</dbReference>
<dbReference type="EMBL" id="NSNE01000017">
    <property type="protein sequence ID" value="RPM09092.1"/>
    <property type="molecule type" value="Genomic_DNA"/>
</dbReference>
<feature type="domain" description="Flavin reductase like" evidence="8">
    <location>
        <begin position="15"/>
        <end position="162"/>
    </location>
</feature>
<dbReference type="EMBL" id="QORE01000097">
    <property type="protein sequence ID" value="RCI75955.1"/>
    <property type="molecule type" value="Genomic_DNA"/>
</dbReference>
<proteinExistence type="inferred from homology"/>
<evidence type="ECO:0000256" key="7">
    <source>
        <dbReference type="ARBA" id="ARBA00023027"/>
    </source>
</evidence>
<dbReference type="PANTHER" id="PTHR30466">
    <property type="entry name" value="FLAVIN REDUCTASE"/>
    <property type="match status" value="1"/>
</dbReference>
<evidence type="ECO:0000256" key="3">
    <source>
        <dbReference type="ARBA" id="ARBA00015398"/>
    </source>
</evidence>
<reference evidence="11 15" key="5">
    <citation type="submission" date="2019-01" db="EMBL/GenBank/DDBJ databases">
        <title>The Pseudomonas aeruginosa pan-genome provides new insights on its population structure, horizontal gene transfer and pathogenicity.</title>
        <authorList>
            <person name="Freschi L."/>
            <person name="Vincent A.T."/>
            <person name="Jeukens J."/>
            <person name="Emond-Rheault J.-G."/>
            <person name="Kukavica-Ibrulj I."/>
            <person name="Dupont M.-J."/>
            <person name="Charette S.J."/>
            <person name="Boyle B."/>
            <person name="Levesque R.C."/>
        </authorList>
    </citation>
    <scope>NUCLEOTIDE SEQUENCE [LARGE SCALE GENOMIC DNA]</scope>
    <source>
        <strain evidence="11 15">PA-W36</strain>
    </source>
</reference>
<dbReference type="RefSeq" id="WP_003093392.1">
    <property type="nucleotide sequence ID" value="NZ_AP014622.1"/>
</dbReference>
<evidence type="ECO:0000313" key="15">
    <source>
        <dbReference type="Proteomes" id="UP000284767"/>
    </source>
</evidence>
<reference evidence="10 14" key="4">
    <citation type="submission" date="2018-07" db="EMBL/GenBank/DDBJ databases">
        <title>Mechanisms of high-level aminoglycoside resistance among Gram-negative pathogens in Brazil.</title>
        <authorList>
            <person name="Ballaben A.S."/>
            <person name="Darini A.L.C."/>
            <person name="Doi Y."/>
        </authorList>
    </citation>
    <scope>NUCLEOTIDE SEQUENCE [LARGE SCALE GENOMIC DNA]</scope>
    <source>
        <strain evidence="10 14">B2-305</strain>
    </source>
</reference>
<evidence type="ECO:0000256" key="5">
    <source>
        <dbReference type="ARBA" id="ARBA00022797"/>
    </source>
</evidence>